<name>A0AA39X5U0_9PEZI</name>
<organism evidence="1 2">
    <name type="scientific">Immersiella caudata</name>
    <dbReference type="NCBI Taxonomy" id="314043"/>
    <lineage>
        <taxon>Eukaryota</taxon>
        <taxon>Fungi</taxon>
        <taxon>Dikarya</taxon>
        <taxon>Ascomycota</taxon>
        <taxon>Pezizomycotina</taxon>
        <taxon>Sordariomycetes</taxon>
        <taxon>Sordariomycetidae</taxon>
        <taxon>Sordariales</taxon>
        <taxon>Lasiosphaeriaceae</taxon>
        <taxon>Immersiella</taxon>
    </lineage>
</organism>
<accession>A0AA39X5U0</accession>
<keyword evidence="2" id="KW-1185">Reference proteome</keyword>
<dbReference type="Proteomes" id="UP001175000">
    <property type="component" value="Unassembled WGS sequence"/>
</dbReference>
<gene>
    <name evidence="1" type="ORF">B0T14DRAFT_563623</name>
</gene>
<proteinExistence type="predicted"/>
<evidence type="ECO:0000313" key="1">
    <source>
        <dbReference type="EMBL" id="KAK0627853.1"/>
    </source>
</evidence>
<dbReference type="AlphaFoldDB" id="A0AA39X5U0"/>
<comment type="caution">
    <text evidence="1">The sequence shown here is derived from an EMBL/GenBank/DDBJ whole genome shotgun (WGS) entry which is preliminary data.</text>
</comment>
<protein>
    <submittedName>
        <fullName evidence="1">Uncharacterized protein</fullName>
    </submittedName>
</protein>
<evidence type="ECO:0000313" key="2">
    <source>
        <dbReference type="Proteomes" id="UP001175000"/>
    </source>
</evidence>
<reference evidence="1" key="1">
    <citation type="submission" date="2023-06" db="EMBL/GenBank/DDBJ databases">
        <title>Genome-scale phylogeny and comparative genomics of the fungal order Sordariales.</title>
        <authorList>
            <consortium name="Lawrence Berkeley National Laboratory"/>
            <person name="Hensen N."/>
            <person name="Bonometti L."/>
            <person name="Westerberg I."/>
            <person name="Brannstrom I.O."/>
            <person name="Guillou S."/>
            <person name="Cros-Aarteil S."/>
            <person name="Calhoun S."/>
            <person name="Haridas S."/>
            <person name="Kuo A."/>
            <person name="Mondo S."/>
            <person name="Pangilinan J."/>
            <person name="Riley R."/>
            <person name="Labutti K."/>
            <person name="Andreopoulos B."/>
            <person name="Lipzen A."/>
            <person name="Chen C."/>
            <person name="Yanf M."/>
            <person name="Daum C."/>
            <person name="Ng V."/>
            <person name="Clum A."/>
            <person name="Steindorff A."/>
            <person name="Ohm R."/>
            <person name="Martin F."/>
            <person name="Silar P."/>
            <person name="Natvig D."/>
            <person name="Lalanne C."/>
            <person name="Gautier V."/>
            <person name="Ament-Velasquez S.L."/>
            <person name="Kruys A."/>
            <person name="Hutchinson M.I."/>
            <person name="Powell A.J."/>
            <person name="Barry K."/>
            <person name="Miller A.N."/>
            <person name="Grigoriev I.V."/>
            <person name="Debuchy R."/>
            <person name="Gladieux P."/>
            <person name="Thoren M.H."/>
            <person name="Johannesson H."/>
        </authorList>
    </citation>
    <scope>NUCLEOTIDE SEQUENCE</scope>
    <source>
        <strain evidence="1">CBS 606.72</strain>
    </source>
</reference>
<sequence>MTIDLTVRGFTGKPHRVNLTGSDVYAADNSVSAALLVANAFTSTCQTVFMAVYHYWADDNYANLNAVMQNAVNAESAQTQGPDGCSVDTDKERTANYYASSLYDFCMAIQASKSVGVQRQHVFGQVHDDGAVGDKSVGVVKQFIAAQAGNFGPVCHSYGIEWKRALMAARGVTPI</sequence>
<dbReference type="EMBL" id="JAULSU010000002">
    <property type="protein sequence ID" value="KAK0627853.1"/>
    <property type="molecule type" value="Genomic_DNA"/>
</dbReference>